<organism evidence="1 2">
    <name type="scientific">Sphingomonas oligophenolica</name>
    <dbReference type="NCBI Taxonomy" id="301154"/>
    <lineage>
        <taxon>Bacteria</taxon>
        <taxon>Pseudomonadati</taxon>
        <taxon>Pseudomonadota</taxon>
        <taxon>Alphaproteobacteria</taxon>
        <taxon>Sphingomonadales</taxon>
        <taxon>Sphingomonadaceae</taxon>
        <taxon>Sphingomonas</taxon>
    </lineage>
</organism>
<evidence type="ECO:0000313" key="2">
    <source>
        <dbReference type="Proteomes" id="UP001419910"/>
    </source>
</evidence>
<accession>A0ABU9Y9H4</accession>
<dbReference type="EMBL" id="JBDIME010000028">
    <property type="protein sequence ID" value="MEN2792458.1"/>
    <property type="molecule type" value="Genomic_DNA"/>
</dbReference>
<keyword evidence="2" id="KW-1185">Reference proteome</keyword>
<gene>
    <name evidence="1" type="ORF">ABC974_22705</name>
</gene>
<evidence type="ECO:0000313" key="1">
    <source>
        <dbReference type="EMBL" id="MEN2792458.1"/>
    </source>
</evidence>
<dbReference type="Proteomes" id="UP001419910">
    <property type="component" value="Unassembled WGS sequence"/>
</dbReference>
<evidence type="ECO:0008006" key="3">
    <source>
        <dbReference type="Google" id="ProtNLM"/>
    </source>
</evidence>
<comment type="caution">
    <text evidence="1">The sequence shown here is derived from an EMBL/GenBank/DDBJ whole genome shotgun (WGS) entry which is preliminary data.</text>
</comment>
<protein>
    <recommendedName>
        <fullName evidence="3">Aminoacyl-transfer RNA synthetases class-II family profile domain-containing protein</fullName>
    </recommendedName>
</protein>
<reference evidence="1 2" key="1">
    <citation type="submission" date="2024-05" db="EMBL/GenBank/DDBJ databases">
        <authorList>
            <person name="Liu Q."/>
            <person name="Xin Y.-H."/>
        </authorList>
    </citation>
    <scope>NUCLEOTIDE SEQUENCE [LARGE SCALE GENOMIC DNA]</scope>
    <source>
        <strain evidence="1 2">CGMCC 1.10181</strain>
    </source>
</reference>
<dbReference type="InterPro" id="IPR045864">
    <property type="entry name" value="aa-tRNA-synth_II/BPL/LPL"/>
</dbReference>
<dbReference type="Gene3D" id="3.30.930.10">
    <property type="entry name" value="Bira Bifunctional Protein, Domain 2"/>
    <property type="match status" value="1"/>
</dbReference>
<proteinExistence type="predicted"/>
<sequence>MSEAIRRSFALGKISEGGVRAILDGLRTVGGDIGEVAFEPASGELTVAVRDEAAAEQVEAFVSGMRRTQRLIARRILRESSVSGRSHGCTDAELAASPDIQLIGEGLTGLRGPLLQLFRFFERSFKALADDFGAEDNHYPVMIPNALLAEMGYFGHFPQHVTFCCHFPDSLPVLEAVAAEAKLPADAEALGRQFAGRLAPPGHVLTPGVCLPCYSQQRDLVLAPGEVRTLTMQNHVFRYEANNFRPLARGWDFTVRDIVFFGSNADLIRKRADVMERIFAFCEELDLDVTLELANDPFFLDASRDKAIYQRMGEVKYELLFRLPLRDAPLAAASFNLHRDFYTSLYNVRHANGDLAESACMGFGFERWLYGFVCQKGLDPAHWPARVTAALS</sequence>
<dbReference type="RefSeq" id="WP_343891977.1">
    <property type="nucleotide sequence ID" value="NZ_BAAAEH010000049.1"/>
</dbReference>
<dbReference type="SUPFAM" id="SSF55681">
    <property type="entry name" value="Class II aaRS and biotin synthetases"/>
    <property type="match status" value="1"/>
</dbReference>
<name>A0ABU9Y9H4_9SPHN</name>